<evidence type="ECO:0000256" key="2">
    <source>
        <dbReference type="SAM" id="SignalP"/>
    </source>
</evidence>
<reference evidence="3 4" key="1">
    <citation type="submission" date="2013-09" db="EMBL/GenBank/DDBJ databases">
        <title>Genome sequencing of Arenimonas composti.</title>
        <authorList>
            <person name="Chen F."/>
            <person name="Wang G."/>
        </authorList>
    </citation>
    <scope>NUCLEOTIDE SEQUENCE [LARGE SCALE GENOMIC DNA]</scope>
    <source>
        <strain evidence="3 4">TR7-09</strain>
    </source>
</reference>
<feature type="chain" id="PRO_5001870403" evidence="2">
    <location>
        <begin position="23"/>
        <end position="285"/>
    </location>
</feature>
<dbReference type="eggNOG" id="ENOG502ZFFV">
    <property type="taxonomic scope" value="Bacteria"/>
</dbReference>
<organism evidence="3 4">
    <name type="scientific">Arenimonas composti TR7-09 = DSM 18010</name>
    <dbReference type="NCBI Taxonomy" id="1121013"/>
    <lineage>
        <taxon>Bacteria</taxon>
        <taxon>Pseudomonadati</taxon>
        <taxon>Pseudomonadota</taxon>
        <taxon>Gammaproteobacteria</taxon>
        <taxon>Lysobacterales</taxon>
        <taxon>Lysobacteraceae</taxon>
        <taxon>Arenimonas</taxon>
    </lineage>
</organism>
<comment type="caution">
    <text evidence="3">The sequence shown here is derived from an EMBL/GenBank/DDBJ whole genome shotgun (WGS) entry which is preliminary data.</text>
</comment>
<dbReference type="EMBL" id="AWXU01000021">
    <property type="protein sequence ID" value="KFN50245.1"/>
    <property type="molecule type" value="Genomic_DNA"/>
</dbReference>
<accession>A0A091C0T7</accession>
<keyword evidence="4" id="KW-1185">Reference proteome</keyword>
<dbReference type="PROSITE" id="PS51257">
    <property type="entry name" value="PROKAR_LIPOPROTEIN"/>
    <property type="match status" value="1"/>
</dbReference>
<dbReference type="Proteomes" id="UP000029391">
    <property type="component" value="Unassembled WGS sequence"/>
</dbReference>
<evidence type="ECO:0000256" key="1">
    <source>
        <dbReference type="SAM" id="MobiDB-lite"/>
    </source>
</evidence>
<proteinExistence type="predicted"/>
<dbReference type="OrthoDB" id="5393649at2"/>
<protein>
    <submittedName>
        <fullName evidence="3">Uncharacterized protein</fullName>
    </submittedName>
</protein>
<feature type="region of interest" description="Disordered" evidence="1">
    <location>
        <begin position="175"/>
        <end position="244"/>
    </location>
</feature>
<feature type="signal peptide" evidence="2">
    <location>
        <begin position="1"/>
        <end position="22"/>
    </location>
</feature>
<name>A0A091C0T7_9GAMM</name>
<dbReference type="AlphaFoldDB" id="A0A091C0T7"/>
<evidence type="ECO:0000313" key="4">
    <source>
        <dbReference type="Proteomes" id="UP000029391"/>
    </source>
</evidence>
<dbReference type="RefSeq" id="WP_051239793.1">
    <property type="nucleotide sequence ID" value="NZ_AUFF01000003.1"/>
</dbReference>
<evidence type="ECO:0000313" key="3">
    <source>
        <dbReference type="EMBL" id="KFN50245.1"/>
    </source>
</evidence>
<keyword evidence="2" id="KW-0732">Signal</keyword>
<gene>
    <name evidence="3" type="ORF">P873_07760</name>
</gene>
<sequence length="285" mass="30980">MKRLFLLLSALLALALCGCARADTLVGLSVRDLDSGHDLPAWPHDGRHWIEGRPGHRYAIVLQNLTGERVLAVVSVDGVNVISGETAGSAQSGYVLEPWQRLEVRGWRKNLGEVAEFHFTALPDSYAARTGRPGNVGVIGVAAFREKRPAPPVHIGQPTYPPPAPWYERDDVAAARAEAPRPAAPAQSAPSPADAGSRAREAESRAYAPYADEPRQQLGTGHGDRRRDAASVTQFERASRHPAQLASLYYDSAEVLVARRILPPRWPQPPGRPEPFPLGFAPDPR</sequence>
<feature type="compositionally biased region" description="Low complexity" evidence="1">
    <location>
        <begin position="175"/>
        <end position="196"/>
    </location>
</feature>
<dbReference type="STRING" id="1121013.GCA_000426365_01748"/>
<feature type="region of interest" description="Disordered" evidence="1">
    <location>
        <begin position="263"/>
        <end position="285"/>
    </location>
</feature>
<feature type="compositionally biased region" description="Pro residues" evidence="1">
    <location>
        <begin position="264"/>
        <end position="276"/>
    </location>
</feature>